<comment type="caution">
    <text evidence="1">The sequence shown here is derived from an EMBL/GenBank/DDBJ whole genome shotgun (WGS) entry which is preliminary data.</text>
</comment>
<dbReference type="EMBL" id="JAWZYT010003237">
    <property type="protein sequence ID" value="KAK4299441.1"/>
    <property type="molecule type" value="Genomic_DNA"/>
</dbReference>
<reference evidence="1" key="1">
    <citation type="submission" date="2023-11" db="EMBL/GenBank/DDBJ databases">
        <title>Genome assemblies of two species of porcelain crab, Petrolisthes cinctipes and Petrolisthes manimaculis (Anomura: Porcellanidae).</title>
        <authorList>
            <person name="Angst P."/>
        </authorList>
    </citation>
    <scope>NUCLEOTIDE SEQUENCE</scope>
    <source>
        <strain evidence="1">PB745_02</strain>
        <tissue evidence="1">Gill</tissue>
    </source>
</reference>
<proteinExistence type="predicted"/>
<gene>
    <name evidence="1" type="ORF">Pmani_028277</name>
</gene>
<accession>A0AAE1P2E9</accession>
<name>A0AAE1P2E9_9EUCA</name>
<evidence type="ECO:0000313" key="1">
    <source>
        <dbReference type="EMBL" id="KAK4299441.1"/>
    </source>
</evidence>
<dbReference type="AlphaFoldDB" id="A0AAE1P2E9"/>
<keyword evidence="2" id="KW-1185">Reference proteome</keyword>
<protein>
    <submittedName>
        <fullName evidence="1">Uncharacterized protein</fullName>
    </submittedName>
</protein>
<sequence length="68" mass="7855">MKQQSYICTSDKWICSLQMYYAVYTDTGVFSSGTVHIQKLENELRQPASTLIRGSRNFFRSAQVRGAW</sequence>
<dbReference type="Proteomes" id="UP001292094">
    <property type="component" value="Unassembled WGS sequence"/>
</dbReference>
<organism evidence="1 2">
    <name type="scientific">Petrolisthes manimaculis</name>
    <dbReference type="NCBI Taxonomy" id="1843537"/>
    <lineage>
        <taxon>Eukaryota</taxon>
        <taxon>Metazoa</taxon>
        <taxon>Ecdysozoa</taxon>
        <taxon>Arthropoda</taxon>
        <taxon>Crustacea</taxon>
        <taxon>Multicrustacea</taxon>
        <taxon>Malacostraca</taxon>
        <taxon>Eumalacostraca</taxon>
        <taxon>Eucarida</taxon>
        <taxon>Decapoda</taxon>
        <taxon>Pleocyemata</taxon>
        <taxon>Anomura</taxon>
        <taxon>Galatheoidea</taxon>
        <taxon>Porcellanidae</taxon>
        <taxon>Petrolisthes</taxon>
    </lineage>
</organism>
<evidence type="ECO:0000313" key="2">
    <source>
        <dbReference type="Proteomes" id="UP001292094"/>
    </source>
</evidence>